<proteinExistence type="predicted"/>
<dbReference type="Gene3D" id="1.10.260.40">
    <property type="entry name" value="lambda repressor-like DNA-binding domains"/>
    <property type="match status" value="1"/>
</dbReference>
<evidence type="ECO:0000256" key="4">
    <source>
        <dbReference type="ARBA" id="ARBA00023163"/>
    </source>
</evidence>
<dbReference type="SMART" id="SM00354">
    <property type="entry name" value="HTH_LACI"/>
    <property type="match status" value="1"/>
</dbReference>
<dbReference type="CDD" id="cd06267">
    <property type="entry name" value="PBP1_LacI_sugar_binding-like"/>
    <property type="match status" value="1"/>
</dbReference>
<dbReference type="EMBL" id="CP024172">
    <property type="protein sequence ID" value="AZW18623.1"/>
    <property type="molecule type" value="Genomic_DNA"/>
</dbReference>
<dbReference type="InterPro" id="IPR000843">
    <property type="entry name" value="HTH_LacI"/>
</dbReference>
<dbReference type="GeneID" id="92993886"/>
<reference evidence="7" key="1">
    <citation type="submission" date="2017-10" db="EMBL/GenBank/DDBJ databases">
        <title>Whole genome sequencing of various Bordetella species.</title>
        <authorList>
            <person name="Weigand M.R."/>
            <person name="Loparev V."/>
            <person name="Peng Y."/>
            <person name="Bowden K.E."/>
            <person name="Tondella M.L."/>
            <person name="Williams M.M."/>
        </authorList>
    </citation>
    <scope>NUCLEOTIDE SEQUENCE [LARGE SCALE GENOMIC DNA]</scope>
    <source>
        <strain evidence="7">H720</strain>
    </source>
</reference>
<accession>A0AAN1S047</accession>
<keyword evidence="3" id="KW-0238">DNA-binding</keyword>
<gene>
    <name evidence="6" type="ORF">CS347_18590</name>
</gene>
<dbReference type="PROSITE" id="PS50932">
    <property type="entry name" value="HTH_LACI_2"/>
    <property type="match status" value="1"/>
</dbReference>
<dbReference type="Gene3D" id="3.40.50.2300">
    <property type="match status" value="2"/>
</dbReference>
<evidence type="ECO:0000256" key="1">
    <source>
        <dbReference type="ARBA" id="ARBA00022491"/>
    </source>
</evidence>
<dbReference type="AlphaFoldDB" id="A0AAN1S047"/>
<dbReference type="RefSeq" id="WP_032955290.1">
    <property type="nucleotide sequence ID" value="NZ_CP012077.1"/>
</dbReference>
<evidence type="ECO:0000256" key="2">
    <source>
        <dbReference type="ARBA" id="ARBA00023015"/>
    </source>
</evidence>
<keyword evidence="2" id="KW-0805">Transcription regulation</keyword>
<evidence type="ECO:0000313" key="7">
    <source>
        <dbReference type="Proteomes" id="UP000282741"/>
    </source>
</evidence>
<dbReference type="SUPFAM" id="SSF47413">
    <property type="entry name" value="lambda repressor-like DNA-binding domains"/>
    <property type="match status" value="1"/>
</dbReference>
<dbReference type="PANTHER" id="PTHR30146:SF148">
    <property type="entry name" value="HTH-TYPE TRANSCRIPTIONAL REPRESSOR PURR-RELATED"/>
    <property type="match status" value="1"/>
</dbReference>
<dbReference type="GO" id="GO:0000976">
    <property type="term" value="F:transcription cis-regulatory region binding"/>
    <property type="evidence" value="ECO:0007669"/>
    <property type="project" value="TreeGrafter"/>
</dbReference>
<dbReference type="CDD" id="cd01392">
    <property type="entry name" value="HTH_LacI"/>
    <property type="match status" value="1"/>
</dbReference>
<organism evidence="6 7">
    <name type="scientific">Bordetella hinzii</name>
    <dbReference type="NCBI Taxonomy" id="103855"/>
    <lineage>
        <taxon>Bacteria</taxon>
        <taxon>Pseudomonadati</taxon>
        <taxon>Pseudomonadota</taxon>
        <taxon>Betaproteobacteria</taxon>
        <taxon>Burkholderiales</taxon>
        <taxon>Alcaligenaceae</taxon>
        <taxon>Bordetella</taxon>
    </lineage>
</organism>
<dbReference type="InterPro" id="IPR046335">
    <property type="entry name" value="LacI/GalR-like_sensor"/>
</dbReference>
<evidence type="ECO:0000259" key="5">
    <source>
        <dbReference type="PROSITE" id="PS50932"/>
    </source>
</evidence>
<protein>
    <submittedName>
        <fullName evidence="6">LacI family transcriptional regulator</fullName>
    </submittedName>
</protein>
<dbReference type="InterPro" id="IPR010982">
    <property type="entry name" value="Lambda_DNA-bd_dom_sf"/>
</dbReference>
<name>A0AAN1S047_9BORD</name>
<dbReference type="PANTHER" id="PTHR30146">
    <property type="entry name" value="LACI-RELATED TRANSCRIPTIONAL REPRESSOR"/>
    <property type="match status" value="1"/>
</dbReference>
<evidence type="ECO:0000313" key="6">
    <source>
        <dbReference type="EMBL" id="AZW18623.1"/>
    </source>
</evidence>
<dbReference type="Pfam" id="PF13377">
    <property type="entry name" value="Peripla_BP_3"/>
    <property type="match status" value="1"/>
</dbReference>
<keyword evidence="4" id="KW-0804">Transcription</keyword>
<dbReference type="InterPro" id="IPR028082">
    <property type="entry name" value="Peripla_BP_I"/>
</dbReference>
<dbReference type="Proteomes" id="UP000282741">
    <property type="component" value="Chromosome"/>
</dbReference>
<dbReference type="Pfam" id="PF00356">
    <property type="entry name" value="LacI"/>
    <property type="match status" value="1"/>
</dbReference>
<feature type="domain" description="HTH lacI-type" evidence="5">
    <location>
        <begin position="10"/>
        <end position="64"/>
    </location>
</feature>
<evidence type="ECO:0000256" key="3">
    <source>
        <dbReference type="ARBA" id="ARBA00023125"/>
    </source>
</evidence>
<dbReference type="SUPFAM" id="SSF53822">
    <property type="entry name" value="Periplasmic binding protein-like I"/>
    <property type="match status" value="1"/>
</dbReference>
<keyword evidence="1" id="KW-0678">Repressor</keyword>
<dbReference type="GO" id="GO:0003700">
    <property type="term" value="F:DNA-binding transcription factor activity"/>
    <property type="evidence" value="ECO:0007669"/>
    <property type="project" value="TreeGrafter"/>
</dbReference>
<sequence length="350" mass="36552">MAGIVARTNVTIKDIATALGMSHTTVSRALADHPKISAATKASVREAARSMGYVPNGTAQNMRTAHSPVIGLIVPDIQNDFYAATAKIVADAAAARGFQLALSITEDNPERELNDLRAFVVSRAAGVIITPTVSPKAETVALLKSIHAIQLIRQHAAMEAEAVVIDERAATRAAAEHLINYGHRRIAYVGTTTDLSCGEDRLEGFHGAMRDAGLDASLTAVGPPRVEFAHRAVHGMMGGAKPPSALIVGSSRLTVGALKALRGLGLSCPGDVSVVGYGDPDWFELIGEGLTTVAPPVYPLGAYTINLLLARIHGESEPARAGHACPSRFPATLTIRGSTRPYAPRGPAGG</sequence>